<keyword evidence="2" id="KW-1003">Cell membrane</keyword>
<keyword evidence="6 8" id="KW-0472">Membrane</keyword>
<feature type="transmembrane region" description="Helical" evidence="8">
    <location>
        <begin position="293"/>
        <end position="313"/>
    </location>
</feature>
<feature type="transmembrane region" description="Helical" evidence="8">
    <location>
        <begin position="163"/>
        <end position="180"/>
    </location>
</feature>
<sequence>MIPILQKRGVLDHPTARSSHDKPIARGGGIAVFAGLLGGSVVALVAQLASTHGSDSGPETIRSLLPLAAALLFGVVGLIDDLNSLSAVSRLVTQVVLASAFAVAVLMVSDVGVFATAAVVLSILIVVNGTNFMDGLNTLVPAWGAATALWFGVLALAVDSELFAASMIALTAALVGFLPLNATPARSFLGDVGSYAIGGFLSVGIWVLWNEGAPVTALFAPFVIPMFDVLYTLGRRIYRRENLFTAHRTHIYQKLQTASLAHEQVSAVHLLATGVCVVAALPVLFELPMYDPLIAVAVWSGAIIVYAALPTIVSRRESRKHA</sequence>
<gene>
    <name evidence="9" type="ORF">FM105_02880</name>
</gene>
<feature type="binding site" evidence="7">
    <location>
        <position position="191"/>
    </location>
    <ligand>
        <name>Mg(2+)</name>
        <dbReference type="ChEBI" id="CHEBI:18420"/>
    </ligand>
</feature>
<dbReference type="GO" id="GO:0071555">
    <property type="term" value="P:cell wall organization"/>
    <property type="evidence" value="ECO:0007669"/>
    <property type="project" value="TreeGrafter"/>
</dbReference>
<dbReference type="GO" id="GO:0009103">
    <property type="term" value="P:lipopolysaccharide biosynthetic process"/>
    <property type="evidence" value="ECO:0007669"/>
    <property type="project" value="TreeGrafter"/>
</dbReference>
<feature type="transmembrane region" description="Helical" evidence="8">
    <location>
        <begin position="267"/>
        <end position="287"/>
    </location>
</feature>
<evidence type="ECO:0000256" key="7">
    <source>
        <dbReference type="PIRSR" id="PIRSR600715-1"/>
    </source>
</evidence>
<dbReference type="AlphaFoldDB" id="A0A1X6X0V0"/>
<evidence type="ECO:0000256" key="2">
    <source>
        <dbReference type="ARBA" id="ARBA00022475"/>
    </source>
</evidence>
<feature type="transmembrane region" description="Helical" evidence="8">
    <location>
        <begin position="114"/>
        <end position="132"/>
    </location>
</feature>
<evidence type="ECO:0000256" key="1">
    <source>
        <dbReference type="ARBA" id="ARBA00004651"/>
    </source>
</evidence>
<evidence type="ECO:0000313" key="9">
    <source>
        <dbReference type="EMBL" id="SLM92018.1"/>
    </source>
</evidence>
<keyword evidence="3 9" id="KW-0808">Transferase</keyword>
<dbReference type="InterPro" id="IPR000715">
    <property type="entry name" value="Glycosyl_transferase_4"/>
</dbReference>
<reference evidence="10" key="1">
    <citation type="submission" date="2017-02" db="EMBL/GenBank/DDBJ databases">
        <authorList>
            <person name="Dridi B."/>
        </authorList>
    </citation>
    <scope>NUCLEOTIDE SEQUENCE [LARGE SCALE GENOMIC DNA]</scope>
    <source>
        <strain evidence="10">B Co 03.10</strain>
    </source>
</reference>
<dbReference type="GO" id="GO:0044038">
    <property type="term" value="P:cell wall macromolecule biosynthetic process"/>
    <property type="evidence" value="ECO:0007669"/>
    <property type="project" value="TreeGrafter"/>
</dbReference>
<organism evidence="9 10">
    <name type="scientific">Brevibacterium yomogidense</name>
    <dbReference type="NCBI Taxonomy" id="946573"/>
    <lineage>
        <taxon>Bacteria</taxon>
        <taxon>Bacillati</taxon>
        <taxon>Actinomycetota</taxon>
        <taxon>Actinomycetes</taxon>
        <taxon>Micrococcales</taxon>
        <taxon>Brevibacteriaceae</taxon>
        <taxon>Brevibacterium</taxon>
    </lineage>
</organism>
<feature type="transmembrane region" description="Helical" evidence="8">
    <location>
        <begin position="91"/>
        <end position="108"/>
    </location>
</feature>
<keyword evidence="7" id="KW-0460">Magnesium</keyword>
<accession>A0A1X6X0V0</accession>
<keyword evidence="10" id="KW-1185">Reference proteome</keyword>
<proteinExistence type="predicted"/>
<dbReference type="GO" id="GO:0016780">
    <property type="term" value="F:phosphotransferase activity, for other substituted phosphate groups"/>
    <property type="evidence" value="ECO:0007669"/>
    <property type="project" value="InterPro"/>
</dbReference>
<dbReference type="Pfam" id="PF00953">
    <property type="entry name" value="Glycos_transf_4"/>
    <property type="match status" value="1"/>
</dbReference>
<evidence type="ECO:0000256" key="4">
    <source>
        <dbReference type="ARBA" id="ARBA00022692"/>
    </source>
</evidence>
<evidence type="ECO:0000256" key="8">
    <source>
        <dbReference type="SAM" id="Phobius"/>
    </source>
</evidence>
<dbReference type="PANTHER" id="PTHR22926:SF3">
    <property type="entry name" value="UNDECAPRENYL-PHOSPHATE ALPHA-N-ACETYLGLUCOSAMINYL 1-PHOSPHATE TRANSFERASE"/>
    <property type="match status" value="1"/>
</dbReference>
<feature type="transmembrane region" description="Helical" evidence="8">
    <location>
        <begin position="139"/>
        <end position="157"/>
    </location>
</feature>
<dbReference type="Proteomes" id="UP000196581">
    <property type="component" value="Unassembled WGS sequence"/>
</dbReference>
<dbReference type="GO" id="GO:0005886">
    <property type="term" value="C:plasma membrane"/>
    <property type="evidence" value="ECO:0007669"/>
    <property type="project" value="UniProtKB-SubCell"/>
</dbReference>
<feature type="binding site" evidence="7">
    <location>
        <position position="131"/>
    </location>
    <ligand>
        <name>Mg(2+)</name>
        <dbReference type="ChEBI" id="CHEBI:18420"/>
    </ligand>
</feature>
<dbReference type="PANTHER" id="PTHR22926">
    <property type="entry name" value="PHOSPHO-N-ACETYLMURAMOYL-PENTAPEPTIDE-TRANSFERASE"/>
    <property type="match status" value="1"/>
</dbReference>
<dbReference type="GO" id="GO:0046872">
    <property type="term" value="F:metal ion binding"/>
    <property type="evidence" value="ECO:0007669"/>
    <property type="project" value="UniProtKB-KW"/>
</dbReference>
<evidence type="ECO:0000256" key="3">
    <source>
        <dbReference type="ARBA" id="ARBA00022679"/>
    </source>
</evidence>
<dbReference type="EMBL" id="FWFF01000003">
    <property type="protein sequence ID" value="SLM92018.1"/>
    <property type="molecule type" value="Genomic_DNA"/>
</dbReference>
<keyword evidence="5 8" id="KW-1133">Transmembrane helix</keyword>
<keyword evidence="4 8" id="KW-0812">Transmembrane</keyword>
<protein>
    <submittedName>
        <fullName evidence="9">Undecaprenyl-phosphate N-acetylglucosaminyl 1-phosphate transferase</fullName>
        <ecNumber evidence="9">2.7.8.-</ecNumber>
    </submittedName>
</protein>
<feature type="transmembrane region" description="Helical" evidence="8">
    <location>
        <begin position="27"/>
        <end position="49"/>
    </location>
</feature>
<name>A0A1X6X0V0_9MICO</name>
<feature type="transmembrane region" description="Helical" evidence="8">
    <location>
        <begin position="215"/>
        <end position="233"/>
    </location>
</feature>
<evidence type="ECO:0000313" key="10">
    <source>
        <dbReference type="Proteomes" id="UP000196581"/>
    </source>
</evidence>
<feature type="transmembrane region" description="Helical" evidence="8">
    <location>
        <begin position="192"/>
        <end position="209"/>
    </location>
</feature>
<comment type="subcellular location">
    <subcellularLocation>
        <location evidence="1">Cell membrane</location>
        <topology evidence="1">Multi-pass membrane protein</topology>
    </subcellularLocation>
</comment>
<comment type="cofactor">
    <cofactor evidence="7">
        <name>Mg(2+)</name>
        <dbReference type="ChEBI" id="CHEBI:18420"/>
    </cofactor>
</comment>
<feature type="transmembrane region" description="Helical" evidence="8">
    <location>
        <begin position="61"/>
        <end position="79"/>
    </location>
</feature>
<dbReference type="EC" id="2.7.8.-" evidence="9"/>
<evidence type="ECO:0000256" key="5">
    <source>
        <dbReference type="ARBA" id="ARBA00022989"/>
    </source>
</evidence>
<evidence type="ECO:0000256" key="6">
    <source>
        <dbReference type="ARBA" id="ARBA00023136"/>
    </source>
</evidence>
<keyword evidence="7" id="KW-0479">Metal-binding</keyword>